<dbReference type="Gene3D" id="3.40.50.300">
    <property type="entry name" value="P-loop containing nucleotide triphosphate hydrolases"/>
    <property type="match status" value="1"/>
</dbReference>
<gene>
    <name evidence="1" type="ORF">LK07_22660</name>
</gene>
<dbReference type="SUPFAM" id="SSF52540">
    <property type="entry name" value="P-loop containing nucleoside triphosphate hydrolases"/>
    <property type="match status" value="1"/>
</dbReference>
<dbReference type="RefSeq" id="WP_043433760.1">
    <property type="nucleotide sequence ID" value="NZ_CP021080.1"/>
</dbReference>
<dbReference type="KEGG" id="splu:LK06_021505"/>
<keyword evidence="2" id="KW-1185">Reference proteome</keyword>
<dbReference type="Pfam" id="PF13481">
    <property type="entry name" value="AAA_25"/>
    <property type="match status" value="1"/>
</dbReference>
<dbReference type="AlphaFoldDB" id="A0A221P2Q2"/>
<evidence type="ECO:0000313" key="1">
    <source>
        <dbReference type="EMBL" id="ASN26346.1"/>
    </source>
</evidence>
<accession>A0A221P2Q2</accession>
<evidence type="ECO:0000313" key="2">
    <source>
        <dbReference type="Proteomes" id="UP000031501"/>
    </source>
</evidence>
<dbReference type="Proteomes" id="UP000031501">
    <property type="component" value="Chromosome"/>
</dbReference>
<dbReference type="InterPro" id="IPR027417">
    <property type="entry name" value="P-loop_NTPase"/>
</dbReference>
<dbReference type="OrthoDB" id="3994071at2"/>
<organism evidence="1 2">
    <name type="scientific">Streptomyces pluripotens</name>
    <dbReference type="NCBI Taxonomy" id="1355015"/>
    <lineage>
        <taxon>Bacteria</taxon>
        <taxon>Bacillati</taxon>
        <taxon>Actinomycetota</taxon>
        <taxon>Actinomycetes</taxon>
        <taxon>Kitasatosporales</taxon>
        <taxon>Streptomycetaceae</taxon>
        <taxon>Streptomyces</taxon>
    </lineage>
</organism>
<dbReference type="EMBL" id="CP022433">
    <property type="protein sequence ID" value="ASN26346.1"/>
    <property type="molecule type" value="Genomic_DNA"/>
</dbReference>
<reference evidence="1 2" key="1">
    <citation type="submission" date="2017-07" db="EMBL/GenBank/DDBJ databases">
        <title>Genome sequence of Streptomyces pluripotens MUSC 137T.</title>
        <authorList>
            <person name="Ser H.-L."/>
            <person name="Lee L.-H."/>
        </authorList>
    </citation>
    <scope>NUCLEOTIDE SEQUENCE [LARGE SCALE GENOMIC DNA]</scope>
    <source>
        <strain evidence="1 2">MUSC 137</strain>
    </source>
</reference>
<name>A0A221P2Q2_9ACTN</name>
<proteinExistence type="predicted"/>
<sequence length="319" mass="34509">MGVISDTGRTLDQIEAVPYEQAFLISDLLTTNITMLSGEPKAGKSLLAAGMATALINGHSEFLGLPVYQRLDHIVFGVTDEGAAAELKARLSGTVPDNSVTVFPVEDTGREGFWRSILEDLAQVRPGLFVLDNVIGALAPGEDISDPSAAARFMRSVRPISSAGIPTLLVTHTPKGTAEGMTVASSPIGGRQFGAAARSLITLRNSGKKGRRIQTAINRAREELDLKVTVRHATPGSEVPLWERVEARPNIVPLREAKPWHLDLADRIVQEQPEEISFMALAHRYAQDVGRKPETIRPKLAEVLTRSDDGWVRKSAEAA</sequence>
<protein>
    <submittedName>
        <fullName evidence="1">Uncharacterized protein</fullName>
    </submittedName>
</protein>